<reference evidence="1" key="1">
    <citation type="submission" date="2020-10" db="EMBL/GenBank/DDBJ databases">
        <authorList>
            <person name="Gilroy R."/>
        </authorList>
    </citation>
    <scope>NUCLEOTIDE SEQUENCE</scope>
    <source>
        <strain evidence="1">B3-1481</strain>
    </source>
</reference>
<dbReference type="EMBL" id="JADILW010000010">
    <property type="protein sequence ID" value="MBO8479639.1"/>
    <property type="molecule type" value="Genomic_DNA"/>
</dbReference>
<reference evidence="1" key="2">
    <citation type="journal article" date="2021" name="PeerJ">
        <title>Extensive microbial diversity within the chicken gut microbiome revealed by metagenomics and culture.</title>
        <authorList>
            <person name="Gilroy R."/>
            <person name="Ravi A."/>
            <person name="Getino M."/>
            <person name="Pursley I."/>
            <person name="Horton D.L."/>
            <person name="Alikhan N.F."/>
            <person name="Baker D."/>
            <person name="Gharbi K."/>
            <person name="Hall N."/>
            <person name="Watson M."/>
            <person name="Adriaenssens E.M."/>
            <person name="Foster-Nyarko E."/>
            <person name="Jarju S."/>
            <person name="Secka A."/>
            <person name="Antonio M."/>
            <person name="Oren A."/>
            <person name="Chaudhuri R.R."/>
            <person name="La Ragione R."/>
            <person name="Hildebrand F."/>
            <person name="Pallen M.J."/>
        </authorList>
    </citation>
    <scope>NUCLEOTIDE SEQUENCE</scope>
    <source>
        <strain evidence="1">B3-1481</strain>
    </source>
</reference>
<accession>A0A9D9IV64</accession>
<comment type="caution">
    <text evidence="1">The sequence shown here is derived from an EMBL/GenBank/DDBJ whole genome shotgun (WGS) entry which is preliminary data.</text>
</comment>
<proteinExistence type="predicted"/>
<name>A0A9D9IV64_9BACT</name>
<organism evidence="1 2">
    <name type="scientific">Candidatus Cryptobacteroides avistercoris</name>
    <dbReference type="NCBI Taxonomy" id="2840758"/>
    <lineage>
        <taxon>Bacteria</taxon>
        <taxon>Pseudomonadati</taxon>
        <taxon>Bacteroidota</taxon>
        <taxon>Bacteroidia</taxon>
        <taxon>Bacteroidales</taxon>
        <taxon>Candidatus Cryptobacteroides</taxon>
    </lineage>
</organism>
<evidence type="ECO:0000313" key="2">
    <source>
        <dbReference type="Proteomes" id="UP000823769"/>
    </source>
</evidence>
<protein>
    <submittedName>
        <fullName evidence="1">Uncharacterized protein</fullName>
    </submittedName>
</protein>
<dbReference type="AlphaFoldDB" id="A0A9D9IV64"/>
<sequence>MKARGIRAVPVEVFLALLLVLPACSVKEERAGCPCYVHLIVDEFLRAGLSEAMVAFSSGGLGHSETLDLSPYEGSSYEKQLPRSQARAAVAAGLENSRLEGEVLKVPYGLEADPLWLYFEEFECEGDDKYLLATPSKQYCNLTIVVTGMDEEGEYNCSLQVYAGSSDVELYTGDPAGGKYRATARRVGPLVYAVRIPRQQGNELLLEICPPPTRNAAEPMVLDLGDEFRRAGYDWGRHNLMDASAVVDYASADISFDIVDWDIDGSYGDVEI</sequence>
<gene>
    <name evidence="1" type="ORF">IAB76_00800</name>
</gene>
<dbReference type="Proteomes" id="UP000823769">
    <property type="component" value="Unassembled WGS sequence"/>
</dbReference>
<evidence type="ECO:0000313" key="1">
    <source>
        <dbReference type="EMBL" id="MBO8479639.1"/>
    </source>
</evidence>